<name>A0ACA9L871_9GLOM</name>
<evidence type="ECO:0000313" key="2">
    <source>
        <dbReference type="Proteomes" id="UP000789860"/>
    </source>
</evidence>
<comment type="caution">
    <text evidence="1">The sequence shown here is derived from an EMBL/GenBank/DDBJ whole genome shotgun (WGS) entry which is preliminary data.</text>
</comment>
<proteinExistence type="predicted"/>
<keyword evidence="2" id="KW-1185">Reference proteome</keyword>
<organism evidence="1 2">
    <name type="scientific">Scutellospora calospora</name>
    <dbReference type="NCBI Taxonomy" id="85575"/>
    <lineage>
        <taxon>Eukaryota</taxon>
        <taxon>Fungi</taxon>
        <taxon>Fungi incertae sedis</taxon>
        <taxon>Mucoromycota</taxon>
        <taxon>Glomeromycotina</taxon>
        <taxon>Glomeromycetes</taxon>
        <taxon>Diversisporales</taxon>
        <taxon>Gigasporaceae</taxon>
        <taxon>Scutellospora</taxon>
    </lineage>
</organism>
<feature type="non-terminal residue" evidence="1">
    <location>
        <position position="1"/>
    </location>
</feature>
<dbReference type="EMBL" id="CAJVPM010004673">
    <property type="protein sequence ID" value="CAG8515949.1"/>
    <property type="molecule type" value="Genomic_DNA"/>
</dbReference>
<reference evidence="1" key="1">
    <citation type="submission" date="2021-06" db="EMBL/GenBank/DDBJ databases">
        <authorList>
            <person name="Kallberg Y."/>
            <person name="Tangrot J."/>
            <person name="Rosling A."/>
        </authorList>
    </citation>
    <scope>NUCLEOTIDE SEQUENCE</scope>
    <source>
        <strain evidence="1">AU212A</strain>
    </source>
</reference>
<sequence>FSNELASQVSCYGLPYGFFGIICWSLSLCCIALAKVRFPLFSPWLWFKPYKAQHPLMAIIVTIMTVGPTIYTCIHCHGELMIVLIAIGQLTPWSLKFVYDAWFENNDLLNNVNDNYQPNNVINQSKTAIIYSYIGSYLGLLLSASGWVGLTGIIIKLIKLESIVGQWIFLIYSGPLLLLTLLYFCSNYRGGITFYLFLSIHIIGSHMILALVSNNWSGINFSHIEMDFAIAFFIGKRLLFVDLPNHFFL</sequence>
<dbReference type="Proteomes" id="UP000789860">
    <property type="component" value="Unassembled WGS sequence"/>
</dbReference>
<gene>
    <name evidence="1" type="ORF">SCALOS_LOCUS3863</name>
</gene>
<evidence type="ECO:0000313" key="1">
    <source>
        <dbReference type="EMBL" id="CAG8515949.1"/>
    </source>
</evidence>
<protein>
    <submittedName>
        <fullName evidence="1">4338_t:CDS:1</fullName>
    </submittedName>
</protein>
<accession>A0ACA9L871</accession>